<keyword evidence="1" id="KW-0472">Membrane</keyword>
<feature type="transmembrane region" description="Helical" evidence="1">
    <location>
        <begin position="12"/>
        <end position="31"/>
    </location>
</feature>
<dbReference type="AlphaFoldDB" id="A0AAW2GYF0"/>
<keyword evidence="3" id="KW-1185">Reference proteome</keyword>
<dbReference type="EMBL" id="JADYXP020000001">
    <property type="protein sequence ID" value="KAL0132319.1"/>
    <property type="molecule type" value="Genomic_DNA"/>
</dbReference>
<protein>
    <submittedName>
        <fullName evidence="2">Uncharacterized protein</fullName>
    </submittedName>
</protein>
<keyword evidence="1" id="KW-1133">Transmembrane helix</keyword>
<evidence type="ECO:0000256" key="1">
    <source>
        <dbReference type="SAM" id="Phobius"/>
    </source>
</evidence>
<comment type="caution">
    <text evidence="2">The sequence shown here is derived from an EMBL/GenBank/DDBJ whole genome shotgun (WGS) entry which is preliminary data.</text>
</comment>
<dbReference type="PROSITE" id="PS51257">
    <property type="entry name" value="PROKAR_LIPOPROTEIN"/>
    <property type="match status" value="1"/>
</dbReference>
<name>A0AAW2GYF0_9HYME</name>
<organism evidence="2 3">
    <name type="scientific">Cardiocondyla obscurior</name>
    <dbReference type="NCBI Taxonomy" id="286306"/>
    <lineage>
        <taxon>Eukaryota</taxon>
        <taxon>Metazoa</taxon>
        <taxon>Ecdysozoa</taxon>
        <taxon>Arthropoda</taxon>
        <taxon>Hexapoda</taxon>
        <taxon>Insecta</taxon>
        <taxon>Pterygota</taxon>
        <taxon>Neoptera</taxon>
        <taxon>Endopterygota</taxon>
        <taxon>Hymenoptera</taxon>
        <taxon>Apocrita</taxon>
        <taxon>Aculeata</taxon>
        <taxon>Formicoidea</taxon>
        <taxon>Formicidae</taxon>
        <taxon>Myrmicinae</taxon>
        <taxon>Cardiocondyla</taxon>
    </lineage>
</organism>
<gene>
    <name evidence="2" type="ORF">PUN28_000243</name>
</gene>
<reference evidence="2 3" key="1">
    <citation type="submission" date="2023-03" db="EMBL/GenBank/DDBJ databases">
        <title>High recombination rates correlate with genetic variation in Cardiocondyla obscurior ants.</title>
        <authorList>
            <person name="Errbii M."/>
        </authorList>
    </citation>
    <scope>NUCLEOTIDE SEQUENCE [LARGE SCALE GENOMIC DNA]</scope>
    <source>
        <strain evidence="2">Alpha-2009</strain>
        <tissue evidence="2">Whole body</tissue>
    </source>
</reference>
<dbReference type="Proteomes" id="UP001430953">
    <property type="component" value="Unassembled WGS sequence"/>
</dbReference>
<proteinExistence type="predicted"/>
<evidence type="ECO:0000313" key="2">
    <source>
        <dbReference type="EMBL" id="KAL0132319.1"/>
    </source>
</evidence>
<evidence type="ECO:0000313" key="3">
    <source>
        <dbReference type="Proteomes" id="UP001430953"/>
    </source>
</evidence>
<accession>A0AAW2GYF0</accession>
<keyword evidence="1" id="KW-0812">Transmembrane</keyword>
<sequence>MRQHPRKHSFFSLQYHALPTSFLSGCVPAYNSRRERRKHRRINLFHPTLYILPEFENYYRKAKTMKVKMDLELISTSRFCSLKSNNFYI</sequence>